<dbReference type="GeneTree" id="ENSGT00940000161939"/>
<feature type="compositionally biased region" description="Acidic residues" evidence="12">
    <location>
        <begin position="473"/>
        <end position="483"/>
    </location>
</feature>
<dbReference type="InterPro" id="IPR050687">
    <property type="entry name" value="Dynein_IC"/>
</dbReference>
<dbReference type="InterPro" id="IPR001680">
    <property type="entry name" value="WD40_rpt"/>
</dbReference>
<keyword evidence="11" id="KW-0966">Cell projection</keyword>
<keyword evidence="3" id="KW-0963">Cytoplasm</keyword>
<feature type="region of interest" description="Disordered" evidence="12">
    <location>
        <begin position="461"/>
        <end position="497"/>
    </location>
</feature>
<dbReference type="PANTHER" id="PTHR12442">
    <property type="entry name" value="DYNEIN INTERMEDIATE CHAIN"/>
    <property type="match status" value="1"/>
</dbReference>
<dbReference type="GO" id="GO:0036157">
    <property type="term" value="C:outer dynein arm"/>
    <property type="evidence" value="ECO:0000318"/>
    <property type="project" value="GO_Central"/>
</dbReference>
<keyword evidence="14" id="KW-1185">Reference proteome</keyword>
<dbReference type="InParanoid" id="A0A3B3HQX1"/>
<accession>A0A3B3HQX1</accession>
<dbReference type="GO" id="GO:0003341">
    <property type="term" value="P:cilium movement"/>
    <property type="evidence" value="ECO:0000318"/>
    <property type="project" value="GO_Central"/>
</dbReference>
<dbReference type="GO" id="GO:0045504">
    <property type="term" value="F:dynein heavy chain binding"/>
    <property type="evidence" value="ECO:0000318"/>
    <property type="project" value="GO_Central"/>
</dbReference>
<evidence type="ECO:0000256" key="11">
    <source>
        <dbReference type="ARBA" id="ARBA00023273"/>
    </source>
</evidence>
<protein>
    <submittedName>
        <fullName evidence="13">Uncharacterized protein</fullName>
    </submittedName>
</protein>
<dbReference type="SUPFAM" id="SSF50978">
    <property type="entry name" value="WD40 repeat-like"/>
    <property type="match status" value="1"/>
</dbReference>
<organism evidence="13 14">
    <name type="scientific">Oryzias latipes</name>
    <name type="common">Japanese rice fish</name>
    <name type="synonym">Japanese killifish</name>
    <dbReference type="NCBI Taxonomy" id="8090"/>
    <lineage>
        <taxon>Eukaryota</taxon>
        <taxon>Metazoa</taxon>
        <taxon>Chordata</taxon>
        <taxon>Craniata</taxon>
        <taxon>Vertebrata</taxon>
        <taxon>Euteleostomi</taxon>
        <taxon>Actinopterygii</taxon>
        <taxon>Neopterygii</taxon>
        <taxon>Teleostei</taxon>
        <taxon>Neoteleostei</taxon>
        <taxon>Acanthomorphata</taxon>
        <taxon>Ovalentaria</taxon>
        <taxon>Atherinomorphae</taxon>
        <taxon>Beloniformes</taxon>
        <taxon>Adrianichthyidae</taxon>
        <taxon>Oryziinae</taxon>
        <taxon>Oryzias</taxon>
    </lineage>
</organism>
<dbReference type="Bgee" id="ENSORLG00000024865">
    <property type="expression patterns" value="Expressed in testis and 3 other cell types or tissues"/>
</dbReference>
<evidence type="ECO:0000256" key="8">
    <source>
        <dbReference type="ARBA" id="ARBA00023069"/>
    </source>
</evidence>
<comment type="similarity">
    <text evidence="2">Belongs to the dynein intermediate chain family.</text>
</comment>
<keyword evidence="9" id="KW-0505">Motor protein</keyword>
<dbReference type="Proteomes" id="UP000001038">
    <property type="component" value="Chromosome 21"/>
</dbReference>
<dbReference type="AlphaFoldDB" id="A0A3B3HQX1"/>
<keyword evidence="4" id="KW-0853">WD repeat</keyword>
<reference evidence="13 14" key="1">
    <citation type="journal article" date="2007" name="Nature">
        <title>The medaka draft genome and insights into vertebrate genome evolution.</title>
        <authorList>
            <person name="Kasahara M."/>
            <person name="Naruse K."/>
            <person name="Sasaki S."/>
            <person name="Nakatani Y."/>
            <person name="Qu W."/>
            <person name="Ahsan B."/>
            <person name="Yamada T."/>
            <person name="Nagayasu Y."/>
            <person name="Doi K."/>
            <person name="Kasai Y."/>
            <person name="Jindo T."/>
            <person name="Kobayashi D."/>
            <person name="Shimada A."/>
            <person name="Toyoda A."/>
            <person name="Kuroki Y."/>
            <person name="Fujiyama A."/>
            <person name="Sasaki T."/>
            <person name="Shimizu A."/>
            <person name="Asakawa S."/>
            <person name="Shimizu N."/>
            <person name="Hashimoto S."/>
            <person name="Yang J."/>
            <person name="Lee Y."/>
            <person name="Matsushima K."/>
            <person name="Sugano S."/>
            <person name="Sakaizumi M."/>
            <person name="Narita T."/>
            <person name="Ohishi K."/>
            <person name="Haga S."/>
            <person name="Ohta F."/>
            <person name="Nomoto H."/>
            <person name="Nogata K."/>
            <person name="Morishita T."/>
            <person name="Endo T."/>
            <person name="Shin-I T."/>
            <person name="Takeda H."/>
            <person name="Morishita S."/>
            <person name="Kohara Y."/>
        </authorList>
    </citation>
    <scope>NUCLEOTIDE SEQUENCE [LARGE SCALE GENOMIC DNA]</scope>
    <source>
        <strain evidence="13 14">Hd-rR</strain>
    </source>
</reference>
<evidence type="ECO:0000256" key="9">
    <source>
        <dbReference type="ARBA" id="ARBA00023175"/>
    </source>
</evidence>
<dbReference type="InterPro" id="IPR015943">
    <property type="entry name" value="WD40/YVTN_repeat-like_dom_sf"/>
</dbReference>
<dbReference type="Ensembl" id="ENSORLT00000046236.1">
    <property type="protein sequence ID" value="ENSORLP00000034289.1"/>
    <property type="gene ID" value="ENSORLG00000024865.1"/>
</dbReference>
<keyword evidence="7" id="KW-0243">Dynein</keyword>
<gene>
    <name evidence="13" type="primary">LOC100500717</name>
</gene>
<evidence type="ECO:0000256" key="1">
    <source>
        <dbReference type="ARBA" id="ARBA00004430"/>
    </source>
</evidence>
<evidence type="ECO:0000313" key="14">
    <source>
        <dbReference type="Proteomes" id="UP000001038"/>
    </source>
</evidence>
<keyword evidence="6" id="KW-0677">Repeat</keyword>
<dbReference type="SMART" id="SM00320">
    <property type="entry name" value="WD40"/>
    <property type="match status" value="4"/>
</dbReference>
<dbReference type="STRING" id="8090.ENSORLP00000034289"/>
<dbReference type="InterPro" id="IPR036322">
    <property type="entry name" value="WD40_repeat_dom_sf"/>
</dbReference>
<dbReference type="GO" id="GO:0036158">
    <property type="term" value="P:outer dynein arm assembly"/>
    <property type="evidence" value="ECO:0000318"/>
    <property type="project" value="GO_Central"/>
</dbReference>
<evidence type="ECO:0000313" key="13">
    <source>
        <dbReference type="Ensembl" id="ENSORLP00000034289.1"/>
    </source>
</evidence>
<evidence type="ECO:0000256" key="6">
    <source>
        <dbReference type="ARBA" id="ARBA00022737"/>
    </source>
</evidence>
<name>A0A3B3HQX1_ORYLA</name>
<evidence type="ECO:0000256" key="7">
    <source>
        <dbReference type="ARBA" id="ARBA00023017"/>
    </source>
</evidence>
<keyword evidence="10" id="KW-0206">Cytoskeleton</keyword>
<dbReference type="Gene3D" id="2.130.10.10">
    <property type="entry name" value="YVTN repeat-like/Quinoprotein amine dehydrogenase"/>
    <property type="match status" value="2"/>
</dbReference>
<sequence length="497" mass="55744">MSINHNEPTEQTCPEISEQQVNTDQTELRSCGINHVEGGWPKEIDLQNLEHTSRFRKRKEREDSYINSITQLGSITEHSFRQNNAVEIYEKYFEDEEDMNESHEPPLTKTMTVFSDPTHLQRAARGLSWSTSEPMKFAAAFASNKFPLLSEMCKDSYVWDIEKSSSPLMVLKPSSSLLCLEYNPNDPACLVGGCYNGRIVYWDTRESCWPVGSSPEDHSHKDPVSKVSWLQLKGKKEAISTSTDGQVLWWDIRKMSEPTERLILDLGGERTCPVGAISLGLNHIMNTKIMLGTQHGLVISCDKNGKTPAEKIVSIYKTNKGPVYAVQKNPFFPGNFLTAGDKHACLWSDIITRSPIMAFRNGMQNLTGACWSPFRPSVFFTLNMDGVLDIWDILFKQTSSALSVKVCNSVLCSISVPDKGPLMTCGSTNGEVMLLKVWPGLLTPRNNEISLVTALIENGEKQQGPLSQIEKPSEEEDEEEDPNELIAQAERDFYSMA</sequence>
<comment type="subcellular location">
    <subcellularLocation>
        <location evidence="1">Cytoplasm</location>
        <location evidence="1">Cytoskeleton</location>
        <location evidence="1">Cilium axoneme</location>
    </subcellularLocation>
</comment>
<keyword evidence="8" id="KW-0969">Cilium</keyword>
<reference evidence="13" key="2">
    <citation type="submission" date="2025-08" db="UniProtKB">
        <authorList>
            <consortium name="Ensembl"/>
        </authorList>
    </citation>
    <scope>IDENTIFICATION</scope>
    <source>
        <strain evidence="13">Hd-rR</strain>
    </source>
</reference>
<proteinExistence type="inferred from homology"/>
<reference evidence="13" key="3">
    <citation type="submission" date="2025-09" db="UniProtKB">
        <authorList>
            <consortium name="Ensembl"/>
        </authorList>
    </citation>
    <scope>IDENTIFICATION</scope>
    <source>
        <strain evidence="13">Hd-rR</strain>
    </source>
</reference>
<dbReference type="GO" id="GO:0005874">
    <property type="term" value="C:microtubule"/>
    <property type="evidence" value="ECO:0007669"/>
    <property type="project" value="UniProtKB-KW"/>
</dbReference>
<evidence type="ECO:0000256" key="2">
    <source>
        <dbReference type="ARBA" id="ARBA00011059"/>
    </source>
</evidence>
<evidence type="ECO:0000256" key="3">
    <source>
        <dbReference type="ARBA" id="ARBA00022490"/>
    </source>
</evidence>
<evidence type="ECO:0000256" key="10">
    <source>
        <dbReference type="ARBA" id="ARBA00023212"/>
    </source>
</evidence>
<dbReference type="PANTHER" id="PTHR12442:SF7">
    <property type="entry name" value="DYNEIN AXONEMAL INTERMEDIATE CHAIN 2"/>
    <property type="match status" value="1"/>
</dbReference>
<keyword evidence="5" id="KW-0493">Microtubule</keyword>
<evidence type="ECO:0000256" key="12">
    <source>
        <dbReference type="SAM" id="MobiDB-lite"/>
    </source>
</evidence>
<dbReference type="GO" id="GO:0045503">
    <property type="term" value="F:dynein light chain binding"/>
    <property type="evidence" value="ECO:0000318"/>
    <property type="project" value="GO_Central"/>
</dbReference>
<evidence type="ECO:0000256" key="5">
    <source>
        <dbReference type="ARBA" id="ARBA00022701"/>
    </source>
</evidence>
<evidence type="ECO:0000256" key="4">
    <source>
        <dbReference type="ARBA" id="ARBA00022574"/>
    </source>
</evidence>